<protein>
    <recommendedName>
        <fullName evidence="3">DUF1552 domain-containing protein</fullName>
    </recommendedName>
</protein>
<dbReference type="EMBL" id="JELY01001688">
    <property type="protein sequence ID" value="KYF54905.1"/>
    <property type="molecule type" value="Genomic_DNA"/>
</dbReference>
<gene>
    <name evidence="1" type="ORF">BE08_27555</name>
</gene>
<sequence length="478" mass="52188">MTVRYNLSYAWSRRRFLQGIGAAAGLFTVLRSLESAADGGTAPKRLLIVQRPVGTVYQNFWPQGSGADFTLSRILDPFAPMKDRMVVMRDLKLPFEGSVGGGHERGTVLMTTGQRTKKLYPGNGGDDPVAEGPSIDQLLVRQSAELQGTTIASLQVSCDKRADTPEVSTRHMSYSGASAPMTPYYQPLDAYRRVFGTMMPGGPTSGNLDALARARLEKKSVLDFAMRDLKRLEGLAPSSQRETLEAHAAAIREVEQEFDADPRDPVSCGVATPPETIDVSGHIDPYNSSHVVSERDDVKHARIGALHFAVIKAALRCDLTRVVTFQWAPGTNHVSFGELWPPDSSIYKVHHTTSHDPDTRDTLEFLTRVEEFYARHVAGFLQQLADADDVGGGKLLDSTLVPYITEVGTRHHNWDNMPWVLFGGANTKLRGGQVWTNGGRGLRSTNDVWMACAAAFGAPDLVMGDSDLRTTAVTGLFG</sequence>
<dbReference type="InterPro" id="IPR006311">
    <property type="entry name" value="TAT_signal"/>
</dbReference>
<organism evidence="1 2">
    <name type="scientific">Sorangium cellulosum</name>
    <name type="common">Polyangium cellulosum</name>
    <dbReference type="NCBI Taxonomy" id="56"/>
    <lineage>
        <taxon>Bacteria</taxon>
        <taxon>Pseudomonadati</taxon>
        <taxon>Myxococcota</taxon>
        <taxon>Polyangia</taxon>
        <taxon>Polyangiales</taxon>
        <taxon>Polyangiaceae</taxon>
        <taxon>Sorangium</taxon>
    </lineage>
</organism>
<evidence type="ECO:0008006" key="3">
    <source>
        <dbReference type="Google" id="ProtNLM"/>
    </source>
</evidence>
<evidence type="ECO:0000313" key="1">
    <source>
        <dbReference type="EMBL" id="KYF54905.1"/>
    </source>
</evidence>
<accession>A0A150PGV0</accession>
<dbReference type="Proteomes" id="UP000075420">
    <property type="component" value="Unassembled WGS sequence"/>
</dbReference>
<dbReference type="AlphaFoldDB" id="A0A150PGV0"/>
<reference evidence="1 2" key="1">
    <citation type="submission" date="2014-02" db="EMBL/GenBank/DDBJ databases">
        <title>The small core and large imbalanced accessory genome model reveals a collaborative survival strategy of Sorangium cellulosum strains in nature.</title>
        <authorList>
            <person name="Han K."/>
            <person name="Peng R."/>
            <person name="Blom J."/>
            <person name="Li Y.-Z."/>
        </authorList>
    </citation>
    <scope>NUCLEOTIDE SEQUENCE [LARGE SCALE GENOMIC DNA]</scope>
    <source>
        <strain evidence="1 2">So0157-25</strain>
    </source>
</reference>
<comment type="caution">
    <text evidence="1">The sequence shown here is derived from an EMBL/GenBank/DDBJ whole genome shotgun (WGS) entry which is preliminary data.</text>
</comment>
<dbReference type="Pfam" id="PF07586">
    <property type="entry name" value="HXXSHH"/>
    <property type="match status" value="1"/>
</dbReference>
<proteinExistence type="predicted"/>
<evidence type="ECO:0000313" key="2">
    <source>
        <dbReference type="Proteomes" id="UP000075420"/>
    </source>
</evidence>
<name>A0A150PGV0_SORCE</name>
<dbReference type="PROSITE" id="PS51318">
    <property type="entry name" value="TAT"/>
    <property type="match status" value="1"/>
</dbReference>
<dbReference type="InterPro" id="IPR011447">
    <property type="entry name" value="DUF1552"/>
</dbReference>